<dbReference type="EMBL" id="QLII01000001">
    <property type="protein sequence ID" value="RAI73764.1"/>
    <property type="molecule type" value="Genomic_DNA"/>
</dbReference>
<proteinExistence type="predicted"/>
<dbReference type="RefSeq" id="WP_111340639.1">
    <property type="nucleotide sequence ID" value="NZ_QLII01000001.1"/>
</dbReference>
<dbReference type="AlphaFoldDB" id="A0A327NIJ8"/>
<reference evidence="1 2" key="1">
    <citation type="submission" date="2018-06" db="EMBL/GenBank/DDBJ databases">
        <title>Spirosoma sp. HMF3257 Genome sequencing and assembly.</title>
        <authorList>
            <person name="Kang H."/>
            <person name="Cha I."/>
            <person name="Kim H."/>
            <person name="Kang J."/>
            <person name="Joh K."/>
        </authorList>
    </citation>
    <scope>NUCLEOTIDE SEQUENCE [LARGE SCALE GENOMIC DNA]</scope>
    <source>
        <strain evidence="1 2">HMF3257</strain>
    </source>
</reference>
<protein>
    <submittedName>
        <fullName evidence="1">Uncharacterized protein</fullName>
    </submittedName>
</protein>
<evidence type="ECO:0000313" key="2">
    <source>
        <dbReference type="Proteomes" id="UP000249016"/>
    </source>
</evidence>
<name>A0A327NIJ8_9BACT</name>
<dbReference type="Proteomes" id="UP000249016">
    <property type="component" value="Unassembled WGS sequence"/>
</dbReference>
<sequence>MQVLVSTGTLSGGPYTNIGQLPASTSQVERGILLPLGAKFVKLQTTGTAYSVDAVTYPSYVCVTPQSTTCPTGQQSVGVVMGAVTLRVRR</sequence>
<organism evidence="1 2">
    <name type="scientific">Spirosoma telluris</name>
    <dbReference type="NCBI Taxonomy" id="2183553"/>
    <lineage>
        <taxon>Bacteria</taxon>
        <taxon>Pseudomonadati</taxon>
        <taxon>Bacteroidota</taxon>
        <taxon>Cytophagia</taxon>
        <taxon>Cytophagales</taxon>
        <taxon>Cytophagaceae</taxon>
        <taxon>Spirosoma</taxon>
    </lineage>
</organism>
<comment type="caution">
    <text evidence="1">The sequence shown here is derived from an EMBL/GenBank/DDBJ whole genome shotgun (WGS) entry which is preliminary data.</text>
</comment>
<accession>A0A327NIJ8</accession>
<keyword evidence="2" id="KW-1185">Reference proteome</keyword>
<evidence type="ECO:0000313" key="1">
    <source>
        <dbReference type="EMBL" id="RAI73764.1"/>
    </source>
</evidence>
<gene>
    <name evidence="1" type="ORF">HMF3257_03950</name>
</gene>